<keyword evidence="2" id="KW-1185">Reference proteome</keyword>
<organism evidence="1 2">
    <name type="scientific">Trema orientale</name>
    <name type="common">Charcoal tree</name>
    <name type="synonym">Celtis orientalis</name>
    <dbReference type="NCBI Taxonomy" id="63057"/>
    <lineage>
        <taxon>Eukaryota</taxon>
        <taxon>Viridiplantae</taxon>
        <taxon>Streptophyta</taxon>
        <taxon>Embryophyta</taxon>
        <taxon>Tracheophyta</taxon>
        <taxon>Spermatophyta</taxon>
        <taxon>Magnoliopsida</taxon>
        <taxon>eudicotyledons</taxon>
        <taxon>Gunneridae</taxon>
        <taxon>Pentapetalae</taxon>
        <taxon>rosids</taxon>
        <taxon>fabids</taxon>
        <taxon>Rosales</taxon>
        <taxon>Cannabaceae</taxon>
        <taxon>Trema</taxon>
    </lineage>
</organism>
<dbReference type="AlphaFoldDB" id="A0A2P5B5D1"/>
<evidence type="ECO:0000313" key="2">
    <source>
        <dbReference type="Proteomes" id="UP000237000"/>
    </source>
</evidence>
<comment type="caution">
    <text evidence="1">The sequence shown here is derived from an EMBL/GenBank/DDBJ whole genome shotgun (WGS) entry which is preliminary data.</text>
</comment>
<name>A0A2P5B5D1_TREOI</name>
<evidence type="ECO:0000313" key="1">
    <source>
        <dbReference type="EMBL" id="PON43986.1"/>
    </source>
</evidence>
<dbReference type="Proteomes" id="UP000237000">
    <property type="component" value="Unassembled WGS sequence"/>
</dbReference>
<reference evidence="2" key="1">
    <citation type="submission" date="2016-06" db="EMBL/GenBank/DDBJ databases">
        <title>Parallel loss of symbiosis genes in relatives of nitrogen-fixing non-legume Parasponia.</title>
        <authorList>
            <person name="Van Velzen R."/>
            <person name="Holmer R."/>
            <person name="Bu F."/>
            <person name="Rutten L."/>
            <person name="Van Zeijl A."/>
            <person name="Liu W."/>
            <person name="Santuari L."/>
            <person name="Cao Q."/>
            <person name="Sharma T."/>
            <person name="Shen D."/>
            <person name="Roswanjaya Y."/>
            <person name="Wardhani T."/>
            <person name="Kalhor M.S."/>
            <person name="Jansen J."/>
            <person name="Van den Hoogen J."/>
            <person name="Gungor B."/>
            <person name="Hartog M."/>
            <person name="Hontelez J."/>
            <person name="Verver J."/>
            <person name="Yang W.-C."/>
            <person name="Schijlen E."/>
            <person name="Repin R."/>
            <person name="Schilthuizen M."/>
            <person name="Schranz E."/>
            <person name="Heidstra R."/>
            <person name="Miyata K."/>
            <person name="Fedorova E."/>
            <person name="Kohlen W."/>
            <person name="Bisseling T."/>
            <person name="Smit S."/>
            <person name="Geurts R."/>
        </authorList>
    </citation>
    <scope>NUCLEOTIDE SEQUENCE [LARGE SCALE GENOMIC DNA]</scope>
    <source>
        <strain evidence="2">cv. RG33-2</strain>
    </source>
</reference>
<gene>
    <name evidence="1" type="ORF">TorRG33x02_332200</name>
</gene>
<proteinExistence type="predicted"/>
<accession>A0A2P5B5D1</accession>
<sequence>MRTLNMFHKRDGILTAIGADINCHFLHPGSFVSTPFTDFLHMIQKSCNRRKLCTTLWENLQLAIVASAATALCDTILCDLPFLANFIAQLCHACFSRGSNT</sequence>
<protein>
    <submittedName>
        <fullName evidence="1">Uncharacterized protein</fullName>
    </submittedName>
</protein>
<dbReference type="EMBL" id="JXTC01000603">
    <property type="protein sequence ID" value="PON43986.1"/>
    <property type="molecule type" value="Genomic_DNA"/>
</dbReference>
<dbReference type="InParanoid" id="A0A2P5B5D1"/>